<dbReference type="Proteomes" id="UP001058974">
    <property type="component" value="Chromosome 3"/>
</dbReference>
<feature type="compositionally biased region" description="Basic and acidic residues" evidence="1">
    <location>
        <begin position="26"/>
        <end position="36"/>
    </location>
</feature>
<gene>
    <name evidence="2" type="ORF">KIW84_032019</name>
</gene>
<dbReference type="Gramene" id="Psat03G0201900-T1">
    <property type="protein sequence ID" value="KAI5426436.1"/>
    <property type="gene ID" value="KIW84_032019"/>
</dbReference>
<evidence type="ECO:0000313" key="3">
    <source>
        <dbReference type="Proteomes" id="UP001058974"/>
    </source>
</evidence>
<organism evidence="2 3">
    <name type="scientific">Pisum sativum</name>
    <name type="common">Garden pea</name>
    <name type="synonym">Lathyrus oleraceus</name>
    <dbReference type="NCBI Taxonomy" id="3888"/>
    <lineage>
        <taxon>Eukaryota</taxon>
        <taxon>Viridiplantae</taxon>
        <taxon>Streptophyta</taxon>
        <taxon>Embryophyta</taxon>
        <taxon>Tracheophyta</taxon>
        <taxon>Spermatophyta</taxon>
        <taxon>Magnoliopsida</taxon>
        <taxon>eudicotyledons</taxon>
        <taxon>Gunneridae</taxon>
        <taxon>Pentapetalae</taxon>
        <taxon>rosids</taxon>
        <taxon>fabids</taxon>
        <taxon>Fabales</taxon>
        <taxon>Fabaceae</taxon>
        <taxon>Papilionoideae</taxon>
        <taxon>50 kb inversion clade</taxon>
        <taxon>NPAAA clade</taxon>
        <taxon>Hologalegina</taxon>
        <taxon>IRL clade</taxon>
        <taxon>Fabeae</taxon>
        <taxon>Lathyrus</taxon>
    </lineage>
</organism>
<keyword evidence="3" id="KW-1185">Reference proteome</keyword>
<proteinExistence type="predicted"/>
<dbReference type="EMBL" id="JAMSHJ010000003">
    <property type="protein sequence ID" value="KAI5426436.1"/>
    <property type="molecule type" value="Genomic_DNA"/>
</dbReference>
<feature type="region of interest" description="Disordered" evidence="1">
    <location>
        <begin position="16"/>
        <end position="38"/>
    </location>
</feature>
<sequence length="137" mass="15400">MWPEVDVKEMLRPTYKRGPEIPNKLRNRELDEDSNKRRTQTSYCCTICGTATQEPNVYVTAPSDIDHEFQIFPANLMATFEATQPQPNVNYVTFAPVTIVPVQTTANESGISLYVPDYILSAHVEHEVPQVAIFAAA</sequence>
<dbReference type="AlphaFoldDB" id="A0A9D4XXG4"/>
<reference evidence="2 3" key="1">
    <citation type="journal article" date="2022" name="Nat. Genet.">
        <title>Improved pea reference genome and pan-genome highlight genomic features and evolutionary characteristics.</title>
        <authorList>
            <person name="Yang T."/>
            <person name="Liu R."/>
            <person name="Luo Y."/>
            <person name="Hu S."/>
            <person name="Wang D."/>
            <person name="Wang C."/>
            <person name="Pandey M.K."/>
            <person name="Ge S."/>
            <person name="Xu Q."/>
            <person name="Li N."/>
            <person name="Li G."/>
            <person name="Huang Y."/>
            <person name="Saxena R.K."/>
            <person name="Ji Y."/>
            <person name="Li M."/>
            <person name="Yan X."/>
            <person name="He Y."/>
            <person name="Liu Y."/>
            <person name="Wang X."/>
            <person name="Xiang C."/>
            <person name="Varshney R.K."/>
            <person name="Ding H."/>
            <person name="Gao S."/>
            <person name="Zong X."/>
        </authorList>
    </citation>
    <scope>NUCLEOTIDE SEQUENCE [LARGE SCALE GENOMIC DNA]</scope>
    <source>
        <strain evidence="2 3">cv. Zhongwan 6</strain>
    </source>
</reference>
<protein>
    <submittedName>
        <fullName evidence="2">Uncharacterized protein</fullName>
    </submittedName>
</protein>
<evidence type="ECO:0000256" key="1">
    <source>
        <dbReference type="SAM" id="MobiDB-lite"/>
    </source>
</evidence>
<evidence type="ECO:0000313" key="2">
    <source>
        <dbReference type="EMBL" id="KAI5426436.1"/>
    </source>
</evidence>
<name>A0A9D4XXG4_PEA</name>
<accession>A0A9D4XXG4</accession>
<comment type="caution">
    <text evidence="2">The sequence shown here is derived from an EMBL/GenBank/DDBJ whole genome shotgun (WGS) entry which is preliminary data.</text>
</comment>